<accession>Q2W118</accession>
<keyword evidence="2" id="KW-1185">Reference proteome</keyword>
<protein>
    <submittedName>
        <fullName evidence="1">Uncharacterized protein</fullName>
    </submittedName>
</protein>
<dbReference type="Proteomes" id="UP000007058">
    <property type="component" value="Chromosome"/>
</dbReference>
<dbReference type="HOGENOM" id="CLU_2717604_0_0_5"/>
<dbReference type="STRING" id="342108.amb3653"/>
<dbReference type="EMBL" id="AP007255">
    <property type="protein sequence ID" value="BAE52457.1"/>
    <property type="molecule type" value="Genomic_DNA"/>
</dbReference>
<proteinExistence type="predicted"/>
<evidence type="ECO:0000313" key="2">
    <source>
        <dbReference type="Proteomes" id="UP000007058"/>
    </source>
</evidence>
<evidence type="ECO:0000313" key="1">
    <source>
        <dbReference type="EMBL" id="BAE52457.1"/>
    </source>
</evidence>
<organism evidence="1 2">
    <name type="scientific">Paramagnetospirillum magneticum (strain ATCC 700264 / AMB-1)</name>
    <name type="common">Magnetospirillum magneticum</name>
    <dbReference type="NCBI Taxonomy" id="342108"/>
    <lineage>
        <taxon>Bacteria</taxon>
        <taxon>Pseudomonadati</taxon>
        <taxon>Pseudomonadota</taxon>
        <taxon>Alphaproteobacteria</taxon>
        <taxon>Rhodospirillales</taxon>
        <taxon>Magnetospirillaceae</taxon>
        <taxon>Paramagnetospirillum</taxon>
    </lineage>
</organism>
<name>Q2W118_PARM1</name>
<dbReference type="KEGG" id="mag:amb3653"/>
<dbReference type="AlphaFoldDB" id="Q2W118"/>
<gene>
    <name evidence="1" type="ordered locus">amb3653</name>
</gene>
<sequence length="72" mass="8233">MQLKPGDAKMSHPWIKFVPSRPLPAHLPTFGGHEPLLEEVLRDPIIHRLMARDGIEMSAMEALILITQRRLQ</sequence>
<reference evidence="1 2" key="1">
    <citation type="journal article" date="2005" name="DNA Res.">
        <title>Complete genome sequence of the facultative anaerobic magnetotactic bacterium Magnetospirillum sp. strain AMB-1.</title>
        <authorList>
            <person name="Matsunaga T."/>
            <person name="Okamura Y."/>
            <person name="Fukuda Y."/>
            <person name="Wahyudi A.T."/>
            <person name="Murase Y."/>
            <person name="Takeyama H."/>
        </authorList>
    </citation>
    <scope>NUCLEOTIDE SEQUENCE [LARGE SCALE GENOMIC DNA]</scope>
    <source>
        <strain evidence="2">ATCC 700264 / AMB-1</strain>
    </source>
</reference>